<dbReference type="InterPro" id="IPR039650">
    <property type="entry name" value="HdrA-like"/>
</dbReference>
<evidence type="ECO:0000313" key="7">
    <source>
        <dbReference type="EMBL" id="CCH52055.1"/>
    </source>
</evidence>
<protein>
    <recommendedName>
        <fullName evidence="6">Golvesin/Xly CBD-like domain-containing protein</fullName>
    </recommendedName>
</protein>
<sequence length="681" mass="75435">MGSVWSRIRLNPCALMKRMLIWLLLISSVTQLPAQSIRTVDVCVYGGTSGGVMAAYAARKMGKSVVLIEPGRHLGGLTTGGLGYTDIGNKYAITGLSLDFYRRLGKHYGNFEQWIFEPSVAENLFREYIKRGDVPVVYGHRIVSAKKVNGTIQEITLETPLSSVQPVNTVRAKMFIDATYEGDLLAKAGVSYTVGREANSQYNETWNGVQILNGHQFADGVDPYKVPGKPESGLLWGISPEPVAATGTGDKKVQAYNFRICLSSDPANMIPITRPEGYDSTRYELLLRAMEKDPKLTFNRILKPDRMPNQKTDINNFGPFSTDMIGTNYDFPEASYDRRAQIQREHELYNKGLLYFIGHDPRMRPEIREQMLKFGYPKDEYTDNGNWSPQMYVREARRMIGDYVMTQANCEGKEVVKDGVGMAAYTMDSHNCQRVVIEKNGMKMVKNEGNVEVGGFPPYPISYRSLIPKQNECKNLLVPVCLSASHIAYGSIRMEPVFMVLGQSAAVAASLAIDQKQPVQQVNVAAVQKILRENPLLDGSTPDVVVDDDDTRQVTMTGDWTKETRGGYGRSLVVDDSKGQSAKAVRFAPTLPKTGQYDLYAYFPRRPDASSQTTLLIHNGSSTQPVTLKKETIQVEGQTSGAWVKIGTFAFPAGKKAYVEVTNQGADGAVVADAVQWIAVK</sequence>
<evidence type="ECO:0000313" key="8">
    <source>
        <dbReference type="Proteomes" id="UP000009309"/>
    </source>
</evidence>
<keyword evidence="3" id="KW-0560">Oxidoreductase</keyword>
<dbReference type="eggNOG" id="COG0644">
    <property type="taxonomic scope" value="Bacteria"/>
</dbReference>
<dbReference type="AlphaFoldDB" id="I2GDT1"/>
<evidence type="ECO:0000256" key="1">
    <source>
        <dbReference type="ARBA" id="ARBA00022485"/>
    </source>
</evidence>
<dbReference type="PANTHER" id="PTHR43498">
    <property type="entry name" value="FERREDOXIN:COB-COM HETERODISULFIDE REDUCTASE SUBUNIT A"/>
    <property type="match status" value="1"/>
</dbReference>
<accession>I2GDT1</accession>
<dbReference type="Pfam" id="PF12831">
    <property type="entry name" value="FAD_oxidored"/>
    <property type="match status" value="1"/>
</dbReference>
<proteinExistence type="predicted"/>
<evidence type="ECO:0000259" key="6">
    <source>
        <dbReference type="Pfam" id="PF25275"/>
    </source>
</evidence>
<dbReference type="GO" id="GO:0051539">
    <property type="term" value="F:4 iron, 4 sulfur cluster binding"/>
    <property type="evidence" value="ECO:0007669"/>
    <property type="project" value="UniProtKB-KW"/>
</dbReference>
<dbReference type="Pfam" id="PF25275">
    <property type="entry name" value="Golvesin_C"/>
    <property type="match status" value="1"/>
</dbReference>
<evidence type="ECO:0000256" key="4">
    <source>
        <dbReference type="ARBA" id="ARBA00023004"/>
    </source>
</evidence>
<keyword evidence="8" id="KW-1185">Reference proteome</keyword>
<dbReference type="Gene3D" id="3.50.50.60">
    <property type="entry name" value="FAD/NAD(P)-binding domain"/>
    <property type="match status" value="1"/>
</dbReference>
<evidence type="ECO:0000256" key="3">
    <source>
        <dbReference type="ARBA" id="ARBA00023002"/>
    </source>
</evidence>
<reference evidence="7 8" key="1">
    <citation type="journal article" date="2012" name="J. Bacteriol.">
        <title>Genome Sequence of the Filamentous Bacterium Fibrisoma limi BUZ 3T.</title>
        <authorList>
            <person name="Filippini M."/>
            <person name="Qi W."/>
            <person name="Jaenicke S."/>
            <person name="Goesmann A."/>
            <person name="Smits T.H."/>
            <person name="Bagheri H.C."/>
        </authorList>
    </citation>
    <scope>NUCLEOTIDE SEQUENCE [LARGE SCALE GENOMIC DNA]</scope>
    <source>
        <strain evidence="8">BUZ 3T</strain>
    </source>
</reference>
<keyword evidence="1" id="KW-0004">4Fe-4S</keyword>
<evidence type="ECO:0000256" key="2">
    <source>
        <dbReference type="ARBA" id="ARBA00022723"/>
    </source>
</evidence>
<dbReference type="GO" id="GO:0046872">
    <property type="term" value="F:metal ion binding"/>
    <property type="evidence" value="ECO:0007669"/>
    <property type="project" value="UniProtKB-KW"/>
</dbReference>
<feature type="domain" description="Golvesin/Xly CBD-like" evidence="6">
    <location>
        <begin position="544"/>
        <end position="676"/>
    </location>
</feature>
<keyword evidence="5" id="KW-0411">Iron-sulfur</keyword>
<name>I2GDT1_9BACT</name>
<dbReference type="STRING" id="1185876.BN8_01028"/>
<keyword evidence="4" id="KW-0408">Iron</keyword>
<gene>
    <name evidence="7" type="ORF">BN8_01028</name>
</gene>
<organism evidence="7 8">
    <name type="scientific">Fibrisoma limi BUZ 3</name>
    <dbReference type="NCBI Taxonomy" id="1185876"/>
    <lineage>
        <taxon>Bacteria</taxon>
        <taxon>Pseudomonadati</taxon>
        <taxon>Bacteroidota</taxon>
        <taxon>Cytophagia</taxon>
        <taxon>Cytophagales</taxon>
        <taxon>Spirosomataceae</taxon>
        <taxon>Fibrisoma</taxon>
    </lineage>
</organism>
<dbReference type="PANTHER" id="PTHR43498:SF1">
    <property type="entry name" value="COB--COM HETERODISULFIDE REDUCTASE IRON-SULFUR SUBUNIT A"/>
    <property type="match status" value="1"/>
</dbReference>
<comment type="caution">
    <text evidence="7">The sequence shown here is derived from an EMBL/GenBank/DDBJ whole genome shotgun (WGS) entry which is preliminary data.</text>
</comment>
<keyword evidence="2" id="KW-0479">Metal-binding</keyword>
<dbReference type="EMBL" id="CAIT01000004">
    <property type="protein sequence ID" value="CCH52055.1"/>
    <property type="molecule type" value="Genomic_DNA"/>
</dbReference>
<dbReference type="InterPro" id="IPR033803">
    <property type="entry name" value="CBD-like_Golvesin-Xly"/>
</dbReference>
<dbReference type="Proteomes" id="UP000009309">
    <property type="component" value="Unassembled WGS sequence"/>
</dbReference>
<dbReference type="InterPro" id="IPR036188">
    <property type="entry name" value="FAD/NAD-bd_sf"/>
</dbReference>
<dbReference type="SUPFAM" id="SSF51905">
    <property type="entry name" value="FAD/NAD(P)-binding domain"/>
    <property type="match status" value="1"/>
</dbReference>
<dbReference type="GO" id="GO:0016491">
    <property type="term" value="F:oxidoreductase activity"/>
    <property type="evidence" value="ECO:0007669"/>
    <property type="project" value="UniProtKB-KW"/>
</dbReference>
<evidence type="ECO:0000256" key="5">
    <source>
        <dbReference type="ARBA" id="ARBA00023014"/>
    </source>
</evidence>